<protein>
    <recommendedName>
        <fullName evidence="14">DUF4352 domain-containing protein</fullName>
    </recommendedName>
</protein>
<evidence type="ECO:0000313" key="7">
    <source>
        <dbReference type="EMBL" id="RHB41633.1"/>
    </source>
</evidence>
<keyword evidence="1" id="KW-0732">Signal</keyword>
<evidence type="ECO:0000313" key="6">
    <source>
        <dbReference type="EMBL" id="RGW47386.1"/>
    </source>
</evidence>
<dbReference type="Proteomes" id="UP000261208">
    <property type="component" value="Unassembled WGS sequence"/>
</dbReference>
<gene>
    <name evidence="7" type="ORF">DW885_05460</name>
    <name evidence="6" type="ORF">DWV67_15565</name>
    <name evidence="5" type="ORF">DWX53_03725</name>
    <name evidence="4" type="ORF">DWY33_16110</name>
    <name evidence="3" type="ORF">DXD10_13290</name>
    <name evidence="2" type="ORF">DXD84_10070</name>
</gene>
<proteinExistence type="predicted"/>
<dbReference type="EMBL" id="QRWH01000003">
    <property type="protein sequence ID" value="RGT10546.1"/>
    <property type="molecule type" value="Genomic_DNA"/>
</dbReference>
<sequence>MKRRFLSIVLGVCLLIPSTTVFASEVEDKESVGVESQVEDIHYLTEDLTRGSKKPGANASVHNLSKSNYNYQLTDFGYRLYTDKWLTSSSGKISVSLSNFKTIEEHPGATKNQITFRLYDSSGLISSSKKTVYGGSASTTFSNVKSGKKYYVAFEVPTNGNRYSGKGYISD</sequence>
<evidence type="ECO:0000313" key="5">
    <source>
        <dbReference type="EMBL" id="RGT10546.1"/>
    </source>
</evidence>
<comment type="caution">
    <text evidence="2">The sequence shown here is derived from an EMBL/GenBank/DDBJ whole genome shotgun (WGS) entry which is preliminary data.</text>
</comment>
<dbReference type="EMBL" id="QSGQ01000002">
    <property type="protein sequence ID" value="RHB41633.1"/>
    <property type="molecule type" value="Genomic_DNA"/>
</dbReference>
<organism evidence="2 8">
    <name type="scientific">Dorea formicigenerans</name>
    <dbReference type="NCBI Taxonomy" id="39486"/>
    <lineage>
        <taxon>Bacteria</taxon>
        <taxon>Bacillati</taxon>
        <taxon>Bacillota</taxon>
        <taxon>Clostridia</taxon>
        <taxon>Lachnospirales</taxon>
        <taxon>Lachnospiraceae</taxon>
        <taxon>Dorea</taxon>
    </lineage>
</organism>
<dbReference type="Proteomes" id="UP000283652">
    <property type="component" value="Unassembled WGS sequence"/>
</dbReference>
<feature type="signal peptide" evidence="1">
    <location>
        <begin position="1"/>
        <end position="23"/>
    </location>
</feature>
<reference evidence="8 9" key="1">
    <citation type="submission" date="2018-08" db="EMBL/GenBank/DDBJ databases">
        <title>A genome reference for cultivated species of the human gut microbiota.</title>
        <authorList>
            <person name="Zou Y."/>
            <person name="Xue W."/>
            <person name="Luo G."/>
        </authorList>
    </citation>
    <scope>NUCLEOTIDE SEQUENCE [LARGE SCALE GENOMIC DNA]</scope>
    <source>
        <strain evidence="6 10">AF12-11</strain>
        <strain evidence="5 11">AF19-4AC</strain>
        <strain evidence="4 12">AF25-11</strain>
        <strain evidence="7 13">AM40-15AC</strain>
        <strain evidence="3 9">TF11-11</strain>
        <strain evidence="2 8">TM09-19AC</strain>
    </source>
</reference>
<dbReference type="Proteomes" id="UP000283630">
    <property type="component" value="Unassembled WGS sequence"/>
</dbReference>
<name>A0A3E4F3L6_9FIRM</name>
<evidence type="ECO:0000313" key="12">
    <source>
        <dbReference type="Proteomes" id="UP000283652"/>
    </source>
</evidence>
<evidence type="ECO:0000256" key="1">
    <source>
        <dbReference type="SAM" id="SignalP"/>
    </source>
</evidence>
<dbReference type="EMBL" id="QRUK01000069">
    <property type="protein sequence ID" value="RGR52748.1"/>
    <property type="molecule type" value="Genomic_DNA"/>
</dbReference>
<evidence type="ECO:0000313" key="2">
    <source>
        <dbReference type="EMBL" id="RGI83533.1"/>
    </source>
</evidence>
<evidence type="ECO:0000313" key="3">
    <source>
        <dbReference type="EMBL" id="RGK45473.1"/>
    </source>
</evidence>
<accession>A0A3E4F3L6</accession>
<dbReference type="EMBL" id="QSAJ01000066">
    <property type="protein sequence ID" value="RGW47386.1"/>
    <property type="molecule type" value="Genomic_DNA"/>
</dbReference>
<evidence type="ECO:0000313" key="4">
    <source>
        <dbReference type="EMBL" id="RGR52748.1"/>
    </source>
</evidence>
<dbReference type="Proteomes" id="UP000260664">
    <property type="component" value="Unassembled WGS sequence"/>
</dbReference>
<dbReference type="Proteomes" id="UP000284883">
    <property type="component" value="Unassembled WGS sequence"/>
</dbReference>
<dbReference type="AlphaFoldDB" id="A0A3E4F3L6"/>
<evidence type="ECO:0000313" key="8">
    <source>
        <dbReference type="Proteomes" id="UP000260664"/>
    </source>
</evidence>
<dbReference type="RefSeq" id="WP_117495358.1">
    <property type="nucleotide sequence ID" value="NZ_QRUK01000069.1"/>
</dbReference>
<evidence type="ECO:0008006" key="14">
    <source>
        <dbReference type="Google" id="ProtNLM"/>
    </source>
</evidence>
<evidence type="ECO:0000313" key="10">
    <source>
        <dbReference type="Proteomes" id="UP000266376"/>
    </source>
</evidence>
<evidence type="ECO:0000313" key="13">
    <source>
        <dbReference type="Proteomes" id="UP000284883"/>
    </source>
</evidence>
<feature type="chain" id="PRO_5036080186" description="DUF4352 domain-containing protein" evidence="1">
    <location>
        <begin position="24"/>
        <end position="171"/>
    </location>
</feature>
<dbReference type="EMBL" id="QSOI01000012">
    <property type="protein sequence ID" value="RGI83533.1"/>
    <property type="molecule type" value="Genomic_DNA"/>
</dbReference>
<evidence type="ECO:0000313" key="11">
    <source>
        <dbReference type="Proteomes" id="UP000283630"/>
    </source>
</evidence>
<dbReference type="Proteomes" id="UP000266376">
    <property type="component" value="Unassembled WGS sequence"/>
</dbReference>
<evidence type="ECO:0000313" key="9">
    <source>
        <dbReference type="Proteomes" id="UP000261208"/>
    </source>
</evidence>
<dbReference type="EMBL" id="QSQQ01000019">
    <property type="protein sequence ID" value="RGK45473.1"/>
    <property type="molecule type" value="Genomic_DNA"/>
</dbReference>